<dbReference type="EMBL" id="FQXS01000018">
    <property type="protein sequence ID" value="SHH96604.1"/>
    <property type="molecule type" value="Genomic_DNA"/>
</dbReference>
<reference evidence="11 12" key="1">
    <citation type="submission" date="2016-11" db="EMBL/GenBank/DDBJ databases">
        <authorList>
            <person name="Jaros S."/>
            <person name="Januszkiewicz K."/>
            <person name="Wedrychowicz H."/>
        </authorList>
    </citation>
    <scope>NUCLEOTIDE SEQUENCE [LARGE SCALE GENOMIC DNA]</scope>
    <source>
        <strain evidence="11 12">DSM 9705</strain>
    </source>
</reference>
<evidence type="ECO:0000256" key="3">
    <source>
        <dbReference type="ARBA" id="ARBA00022553"/>
    </source>
</evidence>
<keyword evidence="9" id="KW-0812">Transmembrane</keyword>
<dbReference type="SUPFAM" id="SSF47384">
    <property type="entry name" value="Homodimeric domain of signal transducing histidine kinase"/>
    <property type="match status" value="1"/>
</dbReference>
<proteinExistence type="predicted"/>
<evidence type="ECO:0000256" key="7">
    <source>
        <dbReference type="ARBA" id="ARBA00022840"/>
    </source>
</evidence>
<evidence type="ECO:0000313" key="11">
    <source>
        <dbReference type="EMBL" id="SHH96604.1"/>
    </source>
</evidence>
<evidence type="ECO:0000256" key="2">
    <source>
        <dbReference type="ARBA" id="ARBA00012438"/>
    </source>
</evidence>
<evidence type="ECO:0000259" key="10">
    <source>
        <dbReference type="PROSITE" id="PS50109"/>
    </source>
</evidence>
<comment type="catalytic activity">
    <reaction evidence="1">
        <text>ATP + protein L-histidine = ADP + protein N-phospho-L-histidine.</text>
        <dbReference type="EC" id="2.7.13.3"/>
    </reaction>
</comment>
<dbReference type="InterPro" id="IPR005467">
    <property type="entry name" value="His_kinase_dom"/>
</dbReference>
<dbReference type="InterPro" id="IPR036097">
    <property type="entry name" value="HisK_dim/P_sf"/>
</dbReference>
<keyword evidence="6 11" id="KW-0418">Kinase</keyword>
<evidence type="ECO:0000256" key="1">
    <source>
        <dbReference type="ARBA" id="ARBA00000085"/>
    </source>
</evidence>
<dbReference type="GO" id="GO:0000155">
    <property type="term" value="F:phosphorelay sensor kinase activity"/>
    <property type="evidence" value="ECO:0007669"/>
    <property type="project" value="InterPro"/>
</dbReference>
<dbReference type="GO" id="GO:0005524">
    <property type="term" value="F:ATP binding"/>
    <property type="evidence" value="ECO:0007669"/>
    <property type="project" value="UniProtKB-KW"/>
</dbReference>
<dbReference type="SMART" id="SM00388">
    <property type="entry name" value="HisKA"/>
    <property type="match status" value="1"/>
</dbReference>
<keyword evidence="4" id="KW-0808">Transferase</keyword>
<dbReference type="Gene3D" id="1.10.287.130">
    <property type="match status" value="1"/>
</dbReference>
<evidence type="ECO:0000256" key="8">
    <source>
        <dbReference type="ARBA" id="ARBA00023012"/>
    </source>
</evidence>
<dbReference type="SUPFAM" id="SSF55874">
    <property type="entry name" value="ATPase domain of HSP90 chaperone/DNA topoisomerase II/histidine kinase"/>
    <property type="match status" value="1"/>
</dbReference>
<gene>
    <name evidence="11" type="ORF">SAMN02745124_02910</name>
</gene>
<dbReference type="PROSITE" id="PS50109">
    <property type="entry name" value="HIS_KIN"/>
    <property type="match status" value="1"/>
</dbReference>
<dbReference type="InterPro" id="IPR036890">
    <property type="entry name" value="HATPase_C_sf"/>
</dbReference>
<dbReference type="Gene3D" id="3.30.565.10">
    <property type="entry name" value="Histidine kinase-like ATPase, C-terminal domain"/>
    <property type="match status" value="1"/>
</dbReference>
<evidence type="ECO:0000256" key="6">
    <source>
        <dbReference type="ARBA" id="ARBA00022777"/>
    </source>
</evidence>
<dbReference type="SMART" id="SM00387">
    <property type="entry name" value="HATPase_c"/>
    <property type="match status" value="1"/>
</dbReference>
<dbReference type="Pfam" id="PF00512">
    <property type="entry name" value="HisKA"/>
    <property type="match status" value="1"/>
</dbReference>
<feature type="transmembrane region" description="Helical" evidence="9">
    <location>
        <begin position="273"/>
        <end position="295"/>
    </location>
</feature>
<name>A0A1M5XAS3_9BACT</name>
<protein>
    <recommendedName>
        <fullName evidence="2">histidine kinase</fullName>
        <ecNumber evidence="2">2.7.13.3</ecNumber>
    </recommendedName>
</protein>
<keyword evidence="8" id="KW-0902">Two-component regulatory system</keyword>
<keyword evidence="5" id="KW-0547">Nucleotide-binding</keyword>
<keyword evidence="9" id="KW-1133">Transmembrane helix</keyword>
<dbReference type="Proteomes" id="UP000184139">
    <property type="component" value="Unassembled WGS sequence"/>
</dbReference>
<dbReference type="RefSeq" id="WP_073377243.1">
    <property type="nucleotide sequence ID" value="NZ_FQXS01000018.1"/>
</dbReference>
<accession>A0A1M5XAS3</accession>
<dbReference type="InterPro" id="IPR004358">
    <property type="entry name" value="Sig_transdc_His_kin-like_C"/>
</dbReference>
<dbReference type="EC" id="2.7.13.3" evidence="2"/>
<dbReference type="AlphaFoldDB" id="A0A1M5XAS3"/>
<evidence type="ECO:0000256" key="9">
    <source>
        <dbReference type="SAM" id="Phobius"/>
    </source>
</evidence>
<evidence type="ECO:0000256" key="4">
    <source>
        <dbReference type="ARBA" id="ARBA00022679"/>
    </source>
</evidence>
<evidence type="ECO:0000256" key="5">
    <source>
        <dbReference type="ARBA" id="ARBA00022741"/>
    </source>
</evidence>
<dbReference type="CDD" id="cd00082">
    <property type="entry name" value="HisKA"/>
    <property type="match status" value="1"/>
</dbReference>
<keyword evidence="9" id="KW-0472">Membrane</keyword>
<dbReference type="PANTHER" id="PTHR43065:SF46">
    <property type="entry name" value="C4-DICARBOXYLATE TRANSPORT SENSOR PROTEIN DCTB"/>
    <property type="match status" value="1"/>
</dbReference>
<dbReference type="OrthoDB" id="9777714at2"/>
<dbReference type="InterPro" id="IPR003594">
    <property type="entry name" value="HATPase_dom"/>
</dbReference>
<keyword evidence="3" id="KW-0597">Phosphoprotein</keyword>
<organism evidence="11 12">
    <name type="scientific">Desulfofustis glycolicus DSM 9705</name>
    <dbReference type="NCBI Taxonomy" id="1121409"/>
    <lineage>
        <taxon>Bacteria</taxon>
        <taxon>Pseudomonadati</taxon>
        <taxon>Thermodesulfobacteriota</taxon>
        <taxon>Desulfobulbia</taxon>
        <taxon>Desulfobulbales</taxon>
        <taxon>Desulfocapsaceae</taxon>
        <taxon>Desulfofustis</taxon>
    </lineage>
</organism>
<sequence>MERKRKYYVMIIRRLLLAFFCLSILPILSFAWLVKDSVEQMNIVKLEEQANNTIEHRAEVIALFLQDRLNLLTMIVELYPPEQLMAQETIEELFLAFGKNGDIVDLHVIDSSGYQHGYVGPYWSQIVGKTYNDASWFKETLINGVHISHVFLGYRNVPHFVIAVTDPLKTFVLRATINSSIFNSLLLSAQLGPNSDAFIVNRAGEFQTPSLLDQQSLSEQEKTLISSDTKAGPFHIGGYVYATRWIGNKHWLLVLKASIDDSLKFYYTIRDRILLIFSVIALLSLLLATFITVLLTRRIEKADREYAAATMQFSHIEKMATIGRLAAGIAHEINNPLQLITSQAGWIKELLPEEDPNTVKNLEEYQKAVEQIQYHVRRAGTITHRLLGFSRKMSAEKGSVRINDLLEETISFIEREADNNSIAVIKNFSEEMPPILTDGPQLQQVFLNLLNNALDAIGRRGMIEIATRLHADQRLVITFADNGPGMKPEQLKQIFDPFFTTKDPNKGTGLGLYISYDIIKKLGGEITGENREQGGMLFTIILPLTGSGAAGDNR</sequence>
<evidence type="ECO:0000313" key="12">
    <source>
        <dbReference type="Proteomes" id="UP000184139"/>
    </source>
</evidence>
<dbReference type="STRING" id="1121409.SAMN02745124_02910"/>
<dbReference type="PANTHER" id="PTHR43065">
    <property type="entry name" value="SENSOR HISTIDINE KINASE"/>
    <property type="match status" value="1"/>
</dbReference>
<feature type="domain" description="Histidine kinase" evidence="10">
    <location>
        <begin position="328"/>
        <end position="546"/>
    </location>
</feature>
<dbReference type="PRINTS" id="PR00344">
    <property type="entry name" value="BCTRLSENSOR"/>
</dbReference>
<keyword evidence="12" id="KW-1185">Reference proteome</keyword>
<dbReference type="Pfam" id="PF02518">
    <property type="entry name" value="HATPase_c"/>
    <property type="match status" value="1"/>
</dbReference>
<keyword evidence="7" id="KW-0067">ATP-binding</keyword>
<dbReference type="InterPro" id="IPR003661">
    <property type="entry name" value="HisK_dim/P_dom"/>
</dbReference>